<dbReference type="InterPro" id="IPR003953">
    <property type="entry name" value="FAD-dep_OxRdtase_2_FAD-bd"/>
</dbReference>
<dbReference type="RefSeq" id="XP_026611144.1">
    <property type="nucleotide sequence ID" value="XM_026757883.1"/>
</dbReference>
<keyword evidence="2" id="KW-0285">Flavoprotein</keyword>
<dbReference type="Gene3D" id="3.50.50.60">
    <property type="entry name" value="FAD/NAD(P)-binding domain"/>
    <property type="match status" value="1"/>
</dbReference>
<comment type="similarity">
    <text evidence="1">Belongs to the paxM FAD-dependent monooxygenase family.</text>
</comment>
<name>A0A397GEA9_ASPTH</name>
<evidence type="ECO:0000259" key="5">
    <source>
        <dbReference type="Pfam" id="PF00890"/>
    </source>
</evidence>
<dbReference type="AlphaFoldDB" id="A0A397GEA9"/>
<gene>
    <name evidence="6" type="ORF">CDV56_104264</name>
</gene>
<dbReference type="Proteomes" id="UP000215305">
    <property type="component" value="Unassembled WGS sequence"/>
</dbReference>
<dbReference type="GeneID" id="38126238"/>
<dbReference type="VEuPathDB" id="FungiDB:CDV56_104264"/>
<dbReference type="Pfam" id="PF00890">
    <property type="entry name" value="FAD_binding_2"/>
    <property type="match status" value="1"/>
</dbReference>
<sequence>MAISGSGPSEVAPPNSSGIKVIVVGLGMGGLAAAIECHQKGHTVSAFDKVDVRTFVHKTGYQRNDGYWALRSRLASTFFEHAQTLGIDLSVGPDAAVAHYWESHDEAGIETVSGDRFTADCVICCNGINSTGRQSILGEDSAVILTSQYVFRTSFQTAELGDIPEIKWIMEGTTDSGKVFMGPGLEIGFASFANGQEMAMAAMYNVDYAREKLGRPPDNVHDLVGLMEGWGVQGKLRNMLKHVPNNKMVHHSHPEVPCPGGCPQRKGRSLSATQHTLSFLLLAKVLAKPLKMQR</sequence>
<proteinExistence type="inferred from homology"/>
<evidence type="ECO:0000256" key="1">
    <source>
        <dbReference type="ARBA" id="ARBA00007992"/>
    </source>
</evidence>
<organism evidence="6 7">
    <name type="scientific">Aspergillus thermomutatus</name>
    <name type="common">Neosartorya pseudofischeri</name>
    <dbReference type="NCBI Taxonomy" id="41047"/>
    <lineage>
        <taxon>Eukaryota</taxon>
        <taxon>Fungi</taxon>
        <taxon>Dikarya</taxon>
        <taxon>Ascomycota</taxon>
        <taxon>Pezizomycotina</taxon>
        <taxon>Eurotiomycetes</taxon>
        <taxon>Eurotiomycetidae</taxon>
        <taxon>Eurotiales</taxon>
        <taxon>Aspergillaceae</taxon>
        <taxon>Aspergillus</taxon>
        <taxon>Aspergillus subgen. Fumigati</taxon>
    </lineage>
</organism>
<accession>A0A397GEA9</accession>
<dbReference type="STRING" id="41047.A0A397GEA9"/>
<evidence type="ECO:0000256" key="4">
    <source>
        <dbReference type="ARBA" id="ARBA00023033"/>
    </source>
</evidence>
<dbReference type="OrthoDB" id="16820at2759"/>
<keyword evidence="7" id="KW-1185">Reference proteome</keyword>
<reference evidence="6" key="1">
    <citation type="submission" date="2018-08" db="EMBL/GenBank/DDBJ databases">
        <title>Draft genome sequence of azole-resistant Aspergillus thermomutatus (Neosartorya pseudofischeri) strain HMR AF 39, isolated from a human nasal aspirate.</title>
        <authorList>
            <person name="Parent-Michaud M."/>
            <person name="Dufresne P.J."/>
            <person name="Fournier E."/>
            <person name="Martineau C."/>
            <person name="Moreira S."/>
            <person name="Perkins V."/>
            <person name="De Repentigny L."/>
            <person name="Dufresne S.F."/>
        </authorList>
    </citation>
    <scope>NUCLEOTIDE SEQUENCE [LARGE SCALE GENOMIC DNA]</scope>
    <source>
        <strain evidence="6">HMR AF 39</strain>
    </source>
</reference>
<dbReference type="PANTHER" id="PTHR13789:SF236">
    <property type="entry name" value="MONOOXYGENASE, PUTATIVE (AFU_ORTHOLOGUE AFUA_6G12060)-RELATED"/>
    <property type="match status" value="1"/>
</dbReference>
<dbReference type="SUPFAM" id="SSF51905">
    <property type="entry name" value="FAD/NAD(P)-binding domain"/>
    <property type="match status" value="1"/>
</dbReference>
<keyword evidence="3" id="KW-0560">Oxidoreductase</keyword>
<protein>
    <recommendedName>
        <fullName evidence="5">FAD-dependent oxidoreductase 2 FAD-binding domain-containing protein</fullName>
    </recommendedName>
</protein>
<evidence type="ECO:0000313" key="7">
    <source>
        <dbReference type="Proteomes" id="UP000215305"/>
    </source>
</evidence>
<dbReference type="GO" id="GO:0004497">
    <property type="term" value="F:monooxygenase activity"/>
    <property type="evidence" value="ECO:0007669"/>
    <property type="project" value="UniProtKB-KW"/>
</dbReference>
<dbReference type="PANTHER" id="PTHR13789">
    <property type="entry name" value="MONOOXYGENASE"/>
    <property type="match status" value="1"/>
</dbReference>
<dbReference type="InterPro" id="IPR036188">
    <property type="entry name" value="FAD/NAD-bd_sf"/>
</dbReference>
<feature type="domain" description="FAD-dependent oxidoreductase 2 FAD-binding" evidence="5">
    <location>
        <begin position="21"/>
        <end position="52"/>
    </location>
</feature>
<comment type="caution">
    <text evidence="6">The sequence shown here is derived from an EMBL/GenBank/DDBJ whole genome shotgun (WGS) entry which is preliminary data.</text>
</comment>
<evidence type="ECO:0000313" key="6">
    <source>
        <dbReference type="EMBL" id="RHZ46420.1"/>
    </source>
</evidence>
<dbReference type="InterPro" id="IPR050493">
    <property type="entry name" value="FAD-dep_Monooxygenase_BioMet"/>
</dbReference>
<evidence type="ECO:0000256" key="2">
    <source>
        <dbReference type="ARBA" id="ARBA00022630"/>
    </source>
</evidence>
<evidence type="ECO:0000256" key="3">
    <source>
        <dbReference type="ARBA" id="ARBA00023002"/>
    </source>
</evidence>
<keyword evidence="4" id="KW-0503">Monooxygenase</keyword>
<dbReference type="EMBL" id="NKHU02000251">
    <property type="protein sequence ID" value="RHZ46420.1"/>
    <property type="molecule type" value="Genomic_DNA"/>
</dbReference>